<comment type="caution">
    <text evidence="1">The sequence shown here is derived from an EMBL/GenBank/DDBJ whole genome shotgun (WGS) entry which is preliminary data.</text>
</comment>
<dbReference type="Proteomes" id="UP001602119">
    <property type="component" value="Unassembled WGS sequence"/>
</dbReference>
<dbReference type="EMBL" id="JBIAXI010000024">
    <property type="protein sequence ID" value="MFF4777465.1"/>
    <property type="molecule type" value="Genomic_DNA"/>
</dbReference>
<keyword evidence="2" id="KW-1185">Reference proteome</keyword>
<sequence length="108" mass="12578">MPARRTTARPGRYSNSQWPAELTVEYGPRRDTYNERYEYDLYVNDRKIGVVEAATDSRGFGKWYRNGWRLRAEFTSPEPLHRCQPGTRAEATAILIRAWRKAAEGDPQ</sequence>
<evidence type="ECO:0000313" key="2">
    <source>
        <dbReference type="Proteomes" id="UP001602119"/>
    </source>
</evidence>
<accession>A0ABW6VEC3</accession>
<evidence type="ECO:0000313" key="1">
    <source>
        <dbReference type="EMBL" id="MFF4777465.1"/>
    </source>
</evidence>
<protein>
    <submittedName>
        <fullName evidence="1">Uncharacterized protein</fullName>
    </submittedName>
</protein>
<name>A0ABW6VEC3_MICFU</name>
<gene>
    <name evidence="1" type="ORF">ACFY05_31880</name>
</gene>
<reference evidence="1 2" key="1">
    <citation type="submission" date="2024-10" db="EMBL/GenBank/DDBJ databases">
        <title>The Natural Products Discovery Center: Release of the First 8490 Sequenced Strains for Exploring Actinobacteria Biosynthetic Diversity.</title>
        <authorList>
            <person name="Kalkreuter E."/>
            <person name="Kautsar S.A."/>
            <person name="Yang D."/>
            <person name="Bader C.D."/>
            <person name="Teijaro C.N."/>
            <person name="Fluegel L."/>
            <person name="Davis C.M."/>
            <person name="Simpson J.R."/>
            <person name="Lauterbach L."/>
            <person name="Steele A.D."/>
            <person name="Gui C."/>
            <person name="Meng S."/>
            <person name="Li G."/>
            <person name="Viehrig K."/>
            <person name="Ye F."/>
            <person name="Su P."/>
            <person name="Kiefer A.F."/>
            <person name="Nichols A."/>
            <person name="Cepeda A.J."/>
            <person name="Yan W."/>
            <person name="Fan B."/>
            <person name="Jiang Y."/>
            <person name="Adhikari A."/>
            <person name="Zheng C.-J."/>
            <person name="Schuster L."/>
            <person name="Cowan T.M."/>
            <person name="Smanski M.J."/>
            <person name="Chevrette M.G."/>
            <person name="De Carvalho L.P.S."/>
            <person name="Shen B."/>
        </authorList>
    </citation>
    <scope>NUCLEOTIDE SEQUENCE [LARGE SCALE GENOMIC DNA]</scope>
    <source>
        <strain evidence="1 2">NPDC001281</strain>
    </source>
</reference>
<proteinExistence type="predicted"/>
<dbReference type="RefSeq" id="WP_387345889.1">
    <property type="nucleotide sequence ID" value="NZ_JBIAXI010000024.1"/>
</dbReference>
<organism evidence="1 2">
    <name type="scientific">Microtetraspora fusca</name>
    <dbReference type="NCBI Taxonomy" id="1997"/>
    <lineage>
        <taxon>Bacteria</taxon>
        <taxon>Bacillati</taxon>
        <taxon>Actinomycetota</taxon>
        <taxon>Actinomycetes</taxon>
        <taxon>Streptosporangiales</taxon>
        <taxon>Streptosporangiaceae</taxon>
        <taxon>Microtetraspora</taxon>
    </lineage>
</organism>